<gene>
    <name evidence="9" type="primary">acr-7</name>
    <name evidence="9" type="ORF">SNAT2548_LOCUS16724</name>
</gene>
<organism evidence="9 10">
    <name type="scientific">Symbiodinium natans</name>
    <dbReference type="NCBI Taxonomy" id="878477"/>
    <lineage>
        <taxon>Eukaryota</taxon>
        <taxon>Sar</taxon>
        <taxon>Alveolata</taxon>
        <taxon>Dinophyceae</taxon>
        <taxon>Suessiales</taxon>
        <taxon>Symbiodiniaceae</taxon>
        <taxon>Symbiodinium</taxon>
    </lineage>
</organism>
<dbReference type="InterPro" id="IPR006202">
    <property type="entry name" value="Neur_chan_lig-bd"/>
</dbReference>
<dbReference type="PANTHER" id="PTHR18945">
    <property type="entry name" value="NEUROTRANSMITTER GATED ION CHANNEL"/>
    <property type="match status" value="1"/>
</dbReference>
<dbReference type="InterPro" id="IPR006029">
    <property type="entry name" value="Neurotrans-gated_channel_TM"/>
</dbReference>
<comment type="subcellular location">
    <subcellularLocation>
        <location evidence="1">Membrane</location>
        <topology evidence="1">Multi-pass membrane protein</topology>
    </subcellularLocation>
</comment>
<evidence type="ECO:0000313" key="10">
    <source>
        <dbReference type="Proteomes" id="UP000604046"/>
    </source>
</evidence>
<evidence type="ECO:0000256" key="6">
    <source>
        <dbReference type="SAM" id="Phobius"/>
    </source>
</evidence>
<dbReference type="Gene3D" id="1.20.58.390">
    <property type="entry name" value="Neurotransmitter-gated ion-channel transmembrane domain"/>
    <property type="match status" value="1"/>
</dbReference>
<evidence type="ECO:0000256" key="1">
    <source>
        <dbReference type="ARBA" id="ARBA00004141"/>
    </source>
</evidence>
<evidence type="ECO:0000313" key="9">
    <source>
        <dbReference type="EMBL" id="CAE7319032.1"/>
    </source>
</evidence>
<protein>
    <submittedName>
        <fullName evidence="9">Acr-7 protein</fullName>
    </submittedName>
</protein>
<dbReference type="AlphaFoldDB" id="A0A812P5L2"/>
<feature type="signal peptide" evidence="7">
    <location>
        <begin position="1"/>
        <end position="26"/>
    </location>
</feature>
<keyword evidence="3 6" id="KW-1133">Transmembrane helix</keyword>
<dbReference type="GO" id="GO:0005230">
    <property type="term" value="F:extracellular ligand-gated monoatomic ion channel activity"/>
    <property type="evidence" value="ECO:0007669"/>
    <property type="project" value="InterPro"/>
</dbReference>
<evidence type="ECO:0000259" key="8">
    <source>
        <dbReference type="PROSITE" id="PS50222"/>
    </source>
</evidence>
<feature type="chain" id="PRO_5032946168" evidence="7">
    <location>
        <begin position="27"/>
        <end position="660"/>
    </location>
</feature>
<feature type="transmembrane region" description="Helical" evidence="6">
    <location>
        <begin position="538"/>
        <end position="556"/>
    </location>
</feature>
<dbReference type="SUPFAM" id="SSF47473">
    <property type="entry name" value="EF-hand"/>
    <property type="match status" value="1"/>
</dbReference>
<feature type="region of interest" description="Disordered" evidence="5">
    <location>
        <begin position="612"/>
        <end position="660"/>
    </location>
</feature>
<keyword evidence="10" id="KW-1185">Reference proteome</keyword>
<feature type="domain" description="EF-hand" evidence="8">
    <location>
        <begin position="427"/>
        <end position="462"/>
    </location>
</feature>
<dbReference type="GO" id="GO:0004888">
    <property type="term" value="F:transmembrane signaling receptor activity"/>
    <property type="evidence" value="ECO:0007669"/>
    <property type="project" value="InterPro"/>
</dbReference>
<reference evidence="9" key="1">
    <citation type="submission" date="2021-02" db="EMBL/GenBank/DDBJ databases">
        <authorList>
            <person name="Dougan E. K."/>
            <person name="Rhodes N."/>
            <person name="Thang M."/>
            <person name="Chan C."/>
        </authorList>
    </citation>
    <scope>NUCLEOTIDE SEQUENCE</scope>
</reference>
<dbReference type="SUPFAM" id="SSF90112">
    <property type="entry name" value="Neurotransmitter-gated ion-channel transmembrane pore"/>
    <property type="match status" value="1"/>
</dbReference>
<dbReference type="Proteomes" id="UP000604046">
    <property type="component" value="Unassembled WGS sequence"/>
</dbReference>
<proteinExistence type="predicted"/>
<comment type="caution">
    <text evidence="9">The sequence shown here is derived from an EMBL/GenBank/DDBJ whole genome shotgun (WGS) entry which is preliminary data.</text>
</comment>
<dbReference type="CDD" id="cd18989">
    <property type="entry name" value="LGIC_ECD_cation"/>
    <property type="match status" value="1"/>
</dbReference>
<dbReference type="OrthoDB" id="5975154at2759"/>
<dbReference type="EMBL" id="CAJNDS010002089">
    <property type="protein sequence ID" value="CAE7319032.1"/>
    <property type="molecule type" value="Genomic_DNA"/>
</dbReference>
<feature type="transmembrane region" description="Helical" evidence="6">
    <location>
        <begin position="266"/>
        <end position="290"/>
    </location>
</feature>
<keyword evidence="2 6" id="KW-0812">Transmembrane</keyword>
<feature type="transmembrane region" description="Helical" evidence="6">
    <location>
        <begin position="576"/>
        <end position="598"/>
    </location>
</feature>
<feature type="transmembrane region" description="Helical" evidence="6">
    <location>
        <begin position="324"/>
        <end position="353"/>
    </location>
</feature>
<dbReference type="InterPro" id="IPR036734">
    <property type="entry name" value="Neur_chan_lig-bd_sf"/>
</dbReference>
<feature type="compositionally biased region" description="Basic and acidic residues" evidence="5">
    <location>
        <begin position="612"/>
        <end position="627"/>
    </location>
</feature>
<dbReference type="Pfam" id="PF02932">
    <property type="entry name" value="Neur_chan_memb"/>
    <property type="match status" value="1"/>
</dbReference>
<dbReference type="Gene3D" id="2.70.170.10">
    <property type="entry name" value="Neurotransmitter-gated ion-channel ligand-binding domain"/>
    <property type="match status" value="1"/>
</dbReference>
<keyword evidence="4 6" id="KW-0472">Membrane</keyword>
<name>A0A812P5L2_9DINO</name>
<dbReference type="InterPro" id="IPR006201">
    <property type="entry name" value="Neur_channel"/>
</dbReference>
<accession>A0A812P5L2</accession>
<dbReference type="GO" id="GO:0016020">
    <property type="term" value="C:membrane"/>
    <property type="evidence" value="ECO:0007669"/>
    <property type="project" value="UniProtKB-SubCell"/>
</dbReference>
<evidence type="ECO:0000256" key="7">
    <source>
        <dbReference type="SAM" id="SignalP"/>
    </source>
</evidence>
<keyword evidence="7" id="KW-0732">Signal</keyword>
<evidence type="ECO:0000256" key="5">
    <source>
        <dbReference type="SAM" id="MobiDB-lite"/>
    </source>
</evidence>
<evidence type="ECO:0000256" key="2">
    <source>
        <dbReference type="ARBA" id="ARBA00022692"/>
    </source>
</evidence>
<dbReference type="InterPro" id="IPR036719">
    <property type="entry name" value="Neuro-gated_channel_TM_sf"/>
</dbReference>
<sequence length="660" mass="74206">MPSLSWLASGVKFAALLFLPVGHVAAHDAAFAVTYTEHATRLRADLLRNYDSVVPPRSERVVNYSKSGTDVALEIRIFKVQGVDASLGQMRLKVWVRMSWVDARLSWDPADYGNITTVQFRSMHPTNAENTEIWLPDVQLYNSNVGNEFSLDSGLASVTSDGSVFWSRPGLLDTLCKFSGLVAFPHDVLSCAMEWGGWAYSGGFQGIRLSGKGFSTATSEDTAGSSYQEYSIVGIEVQTKTNFYEAYPSEPWTVVKYTVKLGRASFYYSLLIIFPTVLITYLSFGVFFMSHEVGERLSFGITLLLVIEVMKTTGASFVPVCGELLWIDLFMLVNTVFCCASLVETMAVLFFAFHVDQHALPNWLAWAAPWCLCRLAPNPLAESNAGRIFRQLNAEKSVLLRDTTKAFQKGAKIQELSEADLSKTDTERLIFFENLFYLLDTNSNGLITIEDASCMLSFVNLGLSRMALEDILLSAWEPKQLFDCRDFLEICVELLWTIPFKEIKLGAENYISSHNRHTKRCHTYWLKWSKSVDKWSRFWLPLLYTIALGFLLNLDLTDYYDQGSEMFQGFGPMSMSLPGLIQALITPTVGVISILTWLRMRRLSKQWRKQEKAAMKARDSVPDDSGRARPRWTHRSDGSGSGPPNMGEVLSERIVSANCN</sequence>
<evidence type="ECO:0000256" key="3">
    <source>
        <dbReference type="ARBA" id="ARBA00022989"/>
    </source>
</evidence>
<dbReference type="InterPro" id="IPR002048">
    <property type="entry name" value="EF_hand_dom"/>
</dbReference>
<dbReference type="CDD" id="cd19051">
    <property type="entry name" value="LGIC_TM_cation"/>
    <property type="match status" value="1"/>
</dbReference>
<dbReference type="SUPFAM" id="SSF63712">
    <property type="entry name" value="Nicotinic receptor ligand binding domain-like"/>
    <property type="match status" value="1"/>
</dbReference>
<dbReference type="GO" id="GO:0005509">
    <property type="term" value="F:calcium ion binding"/>
    <property type="evidence" value="ECO:0007669"/>
    <property type="project" value="InterPro"/>
</dbReference>
<dbReference type="InterPro" id="IPR011992">
    <property type="entry name" value="EF-hand-dom_pair"/>
</dbReference>
<evidence type="ECO:0000256" key="4">
    <source>
        <dbReference type="ARBA" id="ARBA00023136"/>
    </source>
</evidence>
<dbReference type="InterPro" id="IPR038050">
    <property type="entry name" value="Neuro_actylchol_rec"/>
</dbReference>
<dbReference type="PROSITE" id="PS50222">
    <property type="entry name" value="EF_HAND_2"/>
    <property type="match status" value="1"/>
</dbReference>
<dbReference type="Pfam" id="PF02931">
    <property type="entry name" value="Neur_chan_LBD"/>
    <property type="match status" value="1"/>
</dbReference>